<reference evidence="2" key="2">
    <citation type="submission" date="2025-08" db="UniProtKB">
        <authorList>
            <consortium name="Ensembl"/>
        </authorList>
    </citation>
    <scope>IDENTIFICATION</scope>
    <source>
        <strain evidence="2">Isolate ISIS603380</strain>
    </source>
</reference>
<dbReference type="GO" id="GO:0006487">
    <property type="term" value="P:protein N-linked glycosylation"/>
    <property type="evidence" value="ECO:0007669"/>
    <property type="project" value="TreeGrafter"/>
</dbReference>
<dbReference type="InParanoid" id="G3U7M3"/>
<dbReference type="OMA" id="IRNISIW"/>
<organism evidence="2 3">
    <name type="scientific">Loxodonta africana</name>
    <name type="common">African elephant</name>
    <dbReference type="NCBI Taxonomy" id="9785"/>
    <lineage>
        <taxon>Eukaryota</taxon>
        <taxon>Metazoa</taxon>
        <taxon>Chordata</taxon>
        <taxon>Craniata</taxon>
        <taxon>Vertebrata</taxon>
        <taxon>Euteleostomi</taxon>
        <taxon>Mammalia</taxon>
        <taxon>Eutheria</taxon>
        <taxon>Afrotheria</taxon>
        <taxon>Proboscidea</taxon>
        <taxon>Elephantidae</taxon>
        <taxon>Loxodonta</taxon>
    </lineage>
</organism>
<proteinExistence type="predicted"/>
<reference evidence="2 3" key="1">
    <citation type="submission" date="2009-06" db="EMBL/GenBank/DDBJ databases">
        <title>The Genome Sequence of Loxodonta africana (African elephant).</title>
        <authorList>
            <person name="Di Palma F."/>
            <person name="Heiman D."/>
            <person name="Young S."/>
            <person name="Johnson J."/>
            <person name="Lander E.S."/>
            <person name="Lindblad-Toh K."/>
        </authorList>
    </citation>
    <scope>NUCLEOTIDE SEQUENCE [LARGE SCALE GENOMIC DNA]</scope>
    <source>
        <strain evidence="2 3">Isolate ISIS603380</strain>
    </source>
</reference>
<feature type="domain" description="MGAT4 conserved region" evidence="1">
    <location>
        <begin position="14"/>
        <end position="243"/>
    </location>
</feature>
<evidence type="ECO:0000313" key="3">
    <source>
        <dbReference type="Proteomes" id="UP000007646"/>
    </source>
</evidence>
<dbReference type="AlphaFoldDB" id="G3U7M3"/>
<evidence type="ECO:0000313" key="2">
    <source>
        <dbReference type="Ensembl" id="ENSLAFP00000023831.1"/>
    </source>
</evidence>
<dbReference type="InterPro" id="IPR057279">
    <property type="entry name" value="MGAT4"/>
</dbReference>
<accession>G3U7M3</accession>
<dbReference type="Proteomes" id="UP000007646">
    <property type="component" value="Unassembled WGS sequence"/>
</dbReference>
<gene>
    <name evidence="2" type="primary">LOC111750690</name>
</gene>
<sequence>ITWQIVEGQISSESKKHLGTFKEMQKSSPLLLHANYKILAGTLPQEKKLLTVGISSVQHPQESYLLGTLQSLFQASSGPELNYVLVLVHLLNPDPEWLGQTVANISGLFQPHIEAQKLLVIHGLFNGSSLPGEVNNVNHSSSWKAHYSRQKTDYALLMNFARNLSDYFLMIGDNVCCTPKFVSTIYWTLKAWKEIPWMILEFSSLSFSGKVFHTSDLSRLTSFFLLFQSTPTDLLFSNFSFLLGQRAAFSFAPYLFHSQENVFTPDNTCHQEEEDEPENPPAQIYTDMMVRGFHPPEHAYFLNENYFQTYFLAPGNVYTVIFDQPCKVSRVQVLTGIGKRGMYRLEHGQVELGYEPIQGKKGCTQYTLLGPLVKGKLDQKLHYEEDFVEEVRCVQLLVTAFQESKLLITQIKIWIKSEEESFWLLL</sequence>
<evidence type="ECO:0000259" key="1">
    <source>
        <dbReference type="Pfam" id="PF04666"/>
    </source>
</evidence>
<dbReference type="PANTHER" id="PTHR12062">
    <property type="entry name" value="N-ACETYLGLUCOSAMINYLTRANSFERASE VI"/>
    <property type="match status" value="1"/>
</dbReference>
<dbReference type="GeneTree" id="ENSGT00940000163241"/>
<dbReference type="InterPro" id="IPR006759">
    <property type="entry name" value="Glyco_transf_54"/>
</dbReference>
<reference evidence="2" key="3">
    <citation type="submission" date="2025-09" db="UniProtKB">
        <authorList>
            <consortium name="Ensembl"/>
        </authorList>
    </citation>
    <scope>IDENTIFICATION</scope>
    <source>
        <strain evidence="2">Isolate ISIS603380</strain>
    </source>
</reference>
<dbReference type="PANTHER" id="PTHR12062:SF32">
    <property type="entry name" value="MGAT4 FAMILY, MEMBER F"/>
    <property type="match status" value="1"/>
</dbReference>
<dbReference type="Pfam" id="PF04666">
    <property type="entry name" value="MGAT4_cons"/>
    <property type="match status" value="1"/>
</dbReference>
<dbReference type="Ensembl" id="ENSLAFT00000025364.1">
    <property type="protein sequence ID" value="ENSLAFP00000023831.1"/>
    <property type="gene ID" value="ENSLAFG00000030427.1"/>
</dbReference>
<protein>
    <submittedName>
        <fullName evidence="2">Alpha-1,3-mannosyl-glycoprotein 4-beta-N-acetylglucosaminyltransferase-like protein MGAT4E</fullName>
    </submittedName>
</protein>
<dbReference type="HOGENOM" id="CLU_027046_1_0_1"/>
<keyword evidence="3" id="KW-1185">Reference proteome</keyword>
<name>G3U7M3_LOXAF</name>
<dbReference type="eggNOG" id="KOG3656">
    <property type="taxonomic scope" value="Eukaryota"/>
</dbReference>
<dbReference type="GO" id="GO:0008375">
    <property type="term" value="F:acetylglucosaminyltransferase activity"/>
    <property type="evidence" value="ECO:0007669"/>
    <property type="project" value="TreeGrafter"/>
</dbReference>